<protein>
    <recommendedName>
        <fullName evidence="4">peptidylprolyl isomerase</fullName>
        <ecNumber evidence="4">5.2.1.8</ecNumber>
    </recommendedName>
</protein>
<evidence type="ECO:0000256" key="3">
    <source>
        <dbReference type="PROSITE-ProRule" id="PRU00221"/>
    </source>
</evidence>
<evidence type="ECO:0000256" key="5">
    <source>
        <dbReference type="SAM" id="MobiDB-lite"/>
    </source>
</evidence>
<dbReference type="PROSITE" id="PS50082">
    <property type="entry name" value="WD_REPEATS_2"/>
    <property type="match status" value="1"/>
</dbReference>
<dbReference type="InterPro" id="IPR046357">
    <property type="entry name" value="PPIase_dom_sf"/>
</dbReference>
<dbReference type="KEGG" id="mpp:MICPUCDRAFT_53769"/>
<dbReference type="eggNOG" id="KOG1539">
    <property type="taxonomic scope" value="Eukaryota"/>
</dbReference>
<dbReference type="eggNOG" id="KOG0544">
    <property type="taxonomic scope" value="Eukaryota"/>
</dbReference>
<name>C1N7N5_MICPC</name>
<dbReference type="InterPro" id="IPR015943">
    <property type="entry name" value="WD40/YVTN_repeat-like_dom_sf"/>
</dbReference>
<dbReference type="PROSITE" id="PS00678">
    <property type="entry name" value="WD_REPEATS_1"/>
    <property type="match status" value="1"/>
</dbReference>
<dbReference type="GO" id="GO:0032040">
    <property type="term" value="C:small-subunit processome"/>
    <property type="evidence" value="ECO:0007669"/>
    <property type="project" value="InterPro"/>
</dbReference>
<keyword evidence="4" id="KW-0697">Rotamase</keyword>
<dbReference type="SUPFAM" id="SSF50998">
    <property type="entry name" value="Quinoprotein alcohol dehydrogenase-like"/>
    <property type="match status" value="1"/>
</dbReference>
<feature type="repeat" description="WD" evidence="3">
    <location>
        <begin position="655"/>
        <end position="696"/>
    </location>
</feature>
<evidence type="ECO:0000256" key="2">
    <source>
        <dbReference type="ARBA" id="ARBA00022737"/>
    </source>
</evidence>
<feature type="region of interest" description="Disordered" evidence="5">
    <location>
        <begin position="500"/>
        <end position="536"/>
    </location>
</feature>
<feature type="compositionally biased region" description="Basic residues" evidence="5">
    <location>
        <begin position="994"/>
        <end position="1008"/>
    </location>
</feature>
<dbReference type="Pfam" id="PF25171">
    <property type="entry name" value="Beta-prop_WDR36-Utp21_1st"/>
    <property type="match status" value="1"/>
</dbReference>
<feature type="region of interest" description="Disordered" evidence="5">
    <location>
        <begin position="977"/>
        <end position="1011"/>
    </location>
</feature>
<proteinExistence type="predicted"/>
<dbReference type="EC" id="5.2.1.8" evidence="4"/>
<dbReference type="InterPro" id="IPR011047">
    <property type="entry name" value="Quinoprotein_ADH-like_sf"/>
</dbReference>
<feature type="domain" description="PPIase FKBP-type" evidence="6">
    <location>
        <begin position="1140"/>
        <end position="1231"/>
    </location>
</feature>
<organism evidence="8">
    <name type="scientific">Micromonas pusilla (strain CCMP1545)</name>
    <name type="common">Picoplanktonic green alga</name>
    <dbReference type="NCBI Taxonomy" id="564608"/>
    <lineage>
        <taxon>Eukaryota</taxon>
        <taxon>Viridiplantae</taxon>
        <taxon>Chlorophyta</taxon>
        <taxon>Mamiellophyceae</taxon>
        <taxon>Mamiellales</taxon>
        <taxon>Mamiellaceae</taxon>
        <taxon>Micromonas</taxon>
    </lineage>
</organism>
<dbReference type="InterPro" id="IPR001680">
    <property type="entry name" value="WD40_rpt"/>
</dbReference>
<keyword evidence="1 3" id="KW-0853">WD repeat</keyword>
<feature type="region of interest" description="Disordered" evidence="5">
    <location>
        <begin position="755"/>
        <end position="783"/>
    </location>
</feature>
<evidence type="ECO:0000259" key="6">
    <source>
        <dbReference type="PROSITE" id="PS50059"/>
    </source>
</evidence>
<dbReference type="InterPro" id="IPR001179">
    <property type="entry name" value="PPIase_FKBP_dom"/>
</dbReference>
<dbReference type="Pfam" id="PF25168">
    <property type="entry name" value="Beta-prop_WDR36-Utp21_2nd"/>
    <property type="match status" value="2"/>
</dbReference>
<dbReference type="SUPFAM" id="SSF50978">
    <property type="entry name" value="WD40 repeat-like"/>
    <property type="match status" value="1"/>
</dbReference>
<feature type="region of interest" description="Disordered" evidence="5">
    <location>
        <begin position="925"/>
        <end position="947"/>
    </location>
</feature>
<dbReference type="PROSITE" id="PS50059">
    <property type="entry name" value="FKBP_PPIASE"/>
    <property type="match status" value="1"/>
</dbReference>
<dbReference type="RefSeq" id="XP_003064128.1">
    <property type="nucleotide sequence ID" value="XM_003064082.1"/>
</dbReference>
<dbReference type="GO" id="GO:0034388">
    <property type="term" value="C:Pwp2p-containing subcomplex of 90S preribosome"/>
    <property type="evidence" value="ECO:0007669"/>
    <property type="project" value="TreeGrafter"/>
</dbReference>
<feature type="compositionally biased region" description="Basic and acidic residues" evidence="5">
    <location>
        <begin position="977"/>
        <end position="993"/>
    </location>
</feature>
<dbReference type="InterPro" id="IPR007319">
    <property type="entry name" value="WDR36/Utp21_C"/>
</dbReference>
<dbReference type="Pfam" id="PF00254">
    <property type="entry name" value="FKBP_C"/>
    <property type="match status" value="1"/>
</dbReference>
<gene>
    <name evidence="7" type="ORF">MICPUCDRAFT_53769</name>
</gene>
<evidence type="ECO:0000313" key="8">
    <source>
        <dbReference type="Proteomes" id="UP000001876"/>
    </source>
</evidence>
<dbReference type="AlphaFoldDB" id="C1N7N5"/>
<dbReference type="GO" id="GO:0003755">
    <property type="term" value="F:peptidyl-prolyl cis-trans isomerase activity"/>
    <property type="evidence" value="ECO:0007669"/>
    <property type="project" value="UniProtKB-KW"/>
</dbReference>
<reference evidence="7 8" key="1">
    <citation type="journal article" date="2009" name="Science">
        <title>Green evolution and dynamic adaptations revealed by genomes of the marine picoeukaryotes Micromonas.</title>
        <authorList>
            <person name="Worden A.Z."/>
            <person name="Lee J.H."/>
            <person name="Mock T."/>
            <person name="Rouze P."/>
            <person name="Simmons M.P."/>
            <person name="Aerts A.L."/>
            <person name="Allen A.E."/>
            <person name="Cuvelier M.L."/>
            <person name="Derelle E."/>
            <person name="Everett M.V."/>
            <person name="Foulon E."/>
            <person name="Grimwood J."/>
            <person name="Gundlach H."/>
            <person name="Henrissat B."/>
            <person name="Napoli C."/>
            <person name="McDonald S.M."/>
            <person name="Parker M.S."/>
            <person name="Rombauts S."/>
            <person name="Salamov A."/>
            <person name="Von Dassow P."/>
            <person name="Badger J.H."/>
            <person name="Coutinho P.M."/>
            <person name="Demir E."/>
            <person name="Dubchak I."/>
            <person name="Gentemann C."/>
            <person name="Eikrem W."/>
            <person name="Gready J.E."/>
            <person name="John U."/>
            <person name="Lanier W."/>
            <person name="Lindquist E.A."/>
            <person name="Lucas S."/>
            <person name="Mayer K.F."/>
            <person name="Moreau H."/>
            <person name="Not F."/>
            <person name="Otillar R."/>
            <person name="Panaud O."/>
            <person name="Pangilinan J."/>
            <person name="Paulsen I."/>
            <person name="Piegu B."/>
            <person name="Poliakov A."/>
            <person name="Robbens S."/>
            <person name="Schmutz J."/>
            <person name="Toulza E."/>
            <person name="Wyss T."/>
            <person name="Zelensky A."/>
            <person name="Zhou K."/>
            <person name="Armbrust E.V."/>
            <person name="Bhattacharya D."/>
            <person name="Goodenough U.W."/>
            <person name="Van de Peer Y."/>
            <person name="Grigoriev I.V."/>
        </authorList>
    </citation>
    <scope>NUCLEOTIDE SEQUENCE [LARGE SCALE GENOMIC DNA]</scope>
    <source>
        <strain evidence="7 8">CCMP1545</strain>
    </source>
</reference>
<dbReference type="OrthoDB" id="10250769at2759"/>
<dbReference type="InterPro" id="IPR036322">
    <property type="entry name" value="WD40_repeat_dom_sf"/>
</dbReference>
<dbReference type="Gene3D" id="2.130.10.10">
    <property type="entry name" value="YVTN repeat-like/Quinoprotein amine dehydrogenase"/>
    <property type="match status" value="4"/>
</dbReference>
<dbReference type="PROSITE" id="PS50294">
    <property type="entry name" value="WD_REPEATS_REGION"/>
    <property type="match status" value="1"/>
</dbReference>
<comment type="catalytic activity">
    <reaction evidence="4">
        <text>[protein]-peptidylproline (omega=180) = [protein]-peptidylproline (omega=0)</text>
        <dbReference type="Rhea" id="RHEA:16237"/>
        <dbReference type="Rhea" id="RHEA-COMP:10747"/>
        <dbReference type="Rhea" id="RHEA-COMP:10748"/>
        <dbReference type="ChEBI" id="CHEBI:83833"/>
        <dbReference type="ChEBI" id="CHEBI:83834"/>
        <dbReference type="EC" id="5.2.1.8"/>
    </reaction>
</comment>
<dbReference type="SMART" id="SM00320">
    <property type="entry name" value="WD40"/>
    <property type="match status" value="10"/>
</dbReference>
<dbReference type="EMBL" id="GG663750">
    <property type="protein sequence ID" value="EEH51750.1"/>
    <property type="molecule type" value="Genomic_DNA"/>
</dbReference>
<keyword evidence="8" id="KW-1185">Reference proteome</keyword>
<keyword evidence="4" id="KW-0413">Isomerase</keyword>
<dbReference type="InterPro" id="IPR059157">
    <property type="entry name" value="WDR36-Utp21_N"/>
</dbReference>
<evidence type="ECO:0000256" key="1">
    <source>
        <dbReference type="ARBA" id="ARBA00022574"/>
    </source>
</evidence>
<evidence type="ECO:0000256" key="4">
    <source>
        <dbReference type="PROSITE-ProRule" id="PRU00277"/>
    </source>
</evidence>
<feature type="region of interest" description="Disordered" evidence="5">
    <location>
        <begin position="831"/>
        <end position="855"/>
    </location>
</feature>
<accession>C1N7N5</accession>
<dbReference type="SUPFAM" id="SSF54534">
    <property type="entry name" value="FKBP-like"/>
    <property type="match status" value="1"/>
</dbReference>
<dbReference type="InterPro" id="IPR019775">
    <property type="entry name" value="WD40_repeat_CS"/>
</dbReference>
<feature type="compositionally biased region" description="Acidic residues" evidence="5">
    <location>
        <begin position="507"/>
        <end position="518"/>
    </location>
</feature>
<dbReference type="PANTHER" id="PTHR22840:SF12">
    <property type="entry name" value="WD REPEAT-CONTAINING PROTEIN 36"/>
    <property type="match status" value="1"/>
</dbReference>
<dbReference type="GO" id="GO:0006364">
    <property type="term" value="P:rRNA processing"/>
    <property type="evidence" value="ECO:0007669"/>
    <property type="project" value="InterPro"/>
</dbReference>
<dbReference type="Proteomes" id="UP000001876">
    <property type="component" value="Unassembled WGS sequence"/>
</dbReference>
<sequence>MTTTTTTPSSTPALFYPFRALGYITENVPFATQRRGTETFVTVSAGRAWQIYNCDKLRLALVGPQFDGEIVALAVRNDLTFAAVGRDIHVCRRAHKVVTLRAHAAQITSLFVFASLLISVCADGRVMSWDCSREAIDHLDGKISNALPDGFVAAAVCHPRTYLNKILLGSDDGRLLLLNVNTGLNVHVFEPTGGMGNKERAGVTCLEESPALDTIAVGLANGRVIIHNVRRVIVSHWVDQKLTDFGHDGTNLPVRCCAFSTATSLEPLLAVGGDSGSVSVWSLEKRRLRTMTPGAHDGKVISAKFFDGSPILMTSGGDNAMKQWIFDNRDGTKRLLRFRAGHSAPPTQVTFYGEGGKRLLSAGGDRALRVFSAIQDQQSRELSQSHVERRAKKLKLAELELKLPEISGIAWGETRERDWANIVTCHVGEPRAYTWRLADGILGEHALTPPAKIGARGVAEKGKPICAVAVSACGNFAVVGTEGGDVHRFNLQSGAHRGAYKRSDADKDLDDDDDDEDGDGKKGKKGKKPFEPRRQLNLRGGANSIWNIADKSYGMDGGGGNGKNSSVTPRAPAHVGPVAAVCCDGANKIVCTAGVVDGACRVWNFSTQKLIAEMQTGVGVVKATLHSPGSLLACAGTDKIVRVLDVAGMRRVRSLRGAKTSVVSMQFSSDGRWIVGAVDDGAVLVWDVPAARLLQTMRMSAGSRVVGVSLSPSMDVLATVHEGRRGVYLWANAAMYAPGAAGAASAAARGKSLLGSVGEEEEEDDDRVRQLSENESDDDDDVDARNAAAEKETMVDLPRLHAELSDAGEILLGASDNASAADAADADDGARAATRAAKKKAAADPGTVNRPAPTPIVPGMATMALLPRSQWHNLLHLEEIKERSKPIAPPEKPEEAPFFLPTIASLEGGNDPVFAIDDDYTKRGLRGRGKGEAEDGDDGGAAAGPARSRILTTGGDAAAGDVEGVLLRLLRRGKALEEKEEAERDGAERGERGGKKRGGGGGKKKNAAKTKDAAAAAADAAGPYRELTSHLRKCGPSTLDAEIRALGPWDVATMTDADADELADVLEFFAFEIPSGRNFELTHALLTHFLRVHGGAIASRESLRVRAERVRGAARQAWEGLDALMQEILKAGSGPVVAARDTVTVHATGTVKQTMKKFWSTKDAGQKPFTYQAGVNGVIKGWDQGCLGMSLGEVRSLEIPADEGYGASGFPAWGIPPGGTLLFEIEILEIAGKGKTEL</sequence>
<evidence type="ECO:0000313" key="7">
    <source>
        <dbReference type="EMBL" id="EEH51750.1"/>
    </source>
</evidence>
<dbReference type="STRING" id="564608.C1N7N5"/>
<dbReference type="PANTHER" id="PTHR22840">
    <property type="entry name" value="WD REPEAT-CONTAINING PROTEIN 36"/>
    <property type="match status" value="1"/>
</dbReference>
<dbReference type="GeneID" id="9689569"/>
<dbReference type="Gene3D" id="3.10.50.40">
    <property type="match status" value="1"/>
</dbReference>
<keyword evidence="2" id="KW-0677">Repeat</keyword>
<dbReference type="Pfam" id="PF04192">
    <property type="entry name" value="Utp21"/>
    <property type="match status" value="1"/>
</dbReference>